<organism evidence="1 2">
    <name type="scientific">Adlercreutzia caecimuris</name>
    <dbReference type="NCBI Taxonomy" id="671266"/>
    <lineage>
        <taxon>Bacteria</taxon>
        <taxon>Bacillati</taxon>
        <taxon>Actinomycetota</taxon>
        <taxon>Coriobacteriia</taxon>
        <taxon>Eggerthellales</taxon>
        <taxon>Eggerthellaceae</taxon>
        <taxon>Adlercreutzia</taxon>
    </lineage>
</organism>
<name>A0A4S4G2D4_9ACTN</name>
<protein>
    <submittedName>
        <fullName evidence="1">Uncharacterized protein</fullName>
    </submittedName>
</protein>
<comment type="caution">
    <text evidence="1">The sequence shown here is derived from an EMBL/GenBank/DDBJ whole genome shotgun (WGS) entry which is preliminary data.</text>
</comment>
<evidence type="ECO:0000313" key="2">
    <source>
        <dbReference type="Proteomes" id="UP000308978"/>
    </source>
</evidence>
<proteinExistence type="predicted"/>
<dbReference type="RefSeq" id="WP_136434947.1">
    <property type="nucleotide sequence ID" value="NZ_SSTJ01000010.1"/>
</dbReference>
<evidence type="ECO:0000313" key="1">
    <source>
        <dbReference type="EMBL" id="THG36861.1"/>
    </source>
</evidence>
<accession>A0A4S4G2D4</accession>
<dbReference type="AlphaFoldDB" id="A0A4S4G2D4"/>
<sequence length="196" mass="21985">MTEKDPEDMTASELLRWAANGEPNEYGNTTVIHKLLAALSGKRYSSTTNDDDARNISALADKIDAEIEAARRDAAKEPRKPMFAIRRIIASGTDWPEPRDGSVRVSLSEGKGWTNYLADRLTHNTPPDTQERIDADVMKEYIEYWGCVGMSCEGCPAKIDGEKPWRRYDVGGCHEAMVLDLLRRQRQLDARKGGVE</sequence>
<gene>
    <name evidence="1" type="ORF">E5986_08140</name>
</gene>
<dbReference type="Proteomes" id="UP000308978">
    <property type="component" value="Unassembled WGS sequence"/>
</dbReference>
<reference evidence="1 2" key="1">
    <citation type="submission" date="2019-04" db="EMBL/GenBank/DDBJ databases">
        <title>Microbes associate with the intestines of laboratory mice.</title>
        <authorList>
            <person name="Navarre W."/>
            <person name="Wong E."/>
            <person name="Huang K.C."/>
            <person name="Tropini C."/>
            <person name="Ng K."/>
            <person name="Yu B."/>
        </authorList>
    </citation>
    <scope>NUCLEOTIDE SEQUENCE [LARGE SCALE GENOMIC DNA]</scope>
    <source>
        <strain evidence="1 2">NM80_B27</strain>
    </source>
</reference>
<dbReference type="EMBL" id="SSTJ01000010">
    <property type="protein sequence ID" value="THG36861.1"/>
    <property type="molecule type" value="Genomic_DNA"/>
</dbReference>